<evidence type="ECO:0000256" key="2">
    <source>
        <dbReference type="ARBA" id="ARBA00022833"/>
    </source>
</evidence>
<dbReference type="EMBL" id="GEMB01006476">
    <property type="protein sequence ID" value="JAR96867.1"/>
    <property type="molecule type" value="Transcribed_RNA"/>
</dbReference>
<dbReference type="PROSITE" id="PS50089">
    <property type="entry name" value="ZF_RING_2"/>
    <property type="match status" value="1"/>
</dbReference>
<sequence length="91" mass="10265">MLKRQNPEEVEPAGPSDRQCCVCYDNKATRIVIPCGHQCLCYHCAKSIAFSRTTLASVRIPKRCPLCQAAIAAMMRPLIKKKIYIYLSFVC</sequence>
<evidence type="ECO:0000313" key="5">
    <source>
        <dbReference type="EMBL" id="JAR96867.1"/>
    </source>
</evidence>
<keyword evidence="1 3" id="KW-0479">Metal-binding</keyword>
<proteinExistence type="predicted"/>
<dbReference type="SUPFAM" id="SSF57850">
    <property type="entry name" value="RING/U-box"/>
    <property type="match status" value="1"/>
</dbReference>
<accession>A0A161MHY1</accession>
<dbReference type="InterPro" id="IPR013083">
    <property type="entry name" value="Znf_RING/FYVE/PHD"/>
</dbReference>
<dbReference type="InterPro" id="IPR001841">
    <property type="entry name" value="Znf_RING"/>
</dbReference>
<organism evidence="5">
    <name type="scientific">Triatoma infestans</name>
    <name type="common">Assassin bug</name>
    <dbReference type="NCBI Taxonomy" id="30076"/>
    <lineage>
        <taxon>Eukaryota</taxon>
        <taxon>Metazoa</taxon>
        <taxon>Ecdysozoa</taxon>
        <taxon>Arthropoda</taxon>
        <taxon>Hexapoda</taxon>
        <taxon>Insecta</taxon>
        <taxon>Pterygota</taxon>
        <taxon>Neoptera</taxon>
        <taxon>Paraneoptera</taxon>
        <taxon>Hemiptera</taxon>
        <taxon>Heteroptera</taxon>
        <taxon>Panheteroptera</taxon>
        <taxon>Cimicomorpha</taxon>
        <taxon>Reduviidae</taxon>
        <taxon>Triatominae</taxon>
        <taxon>Triatoma</taxon>
    </lineage>
</organism>
<dbReference type="SMART" id="SM00184">
    <property type="entry name" value="RING"/>
    <property type="match status" value="1"/>
</dbReference>
<evidence type="ECO:0000256" key="3">
    <source>
        <dbReference type="PROSITE-ProRule" id="PRU00175"/>
    </source>
</evidence>
<keyword evidence="2" id="KW-0862">Zinc</keyword>
<evidence type="ECO:0000259" key="4">
    <source>
        <dbReference type="PROSITE" id="PS50089"/>
    </source>
</evidence>
<name>A0A161MHY1_TRIIF</name>
<reference evidence="5" key="1">
    <citation type="submission" date="2016-04" db="EMBL/GenBank/DDBJ databases">
        <authorList>
            <person name="Calderon-Fernandez G.M.Sr."/>
        </authorList>
    </citation>
    <scope>NUCLEOTIDE SEQUENCE</scope>
    <source>
        <strain evidence="5">Int1</strain>
        <tissue evidence="5">Integument</tissue>
    </source>
</reference>
<protein>
    <submittedName>
        <fullName evidence="5">Polyadenylate-binding protein 1-like protein</fullName>
    </submittedName>
</protein>
<keyword evidence="1 3" id="KW-0863">Zinc-finger</keyword>
<dbReference type="GO" id="GO:0008270">
    <property type="term" value="F:zinc ion binding"/>
    <property type="evidence" value="ECO:0007669"/>
    <property type="project" value="UniProtKB-KW"/>
</dbReference>
<dbReference type="Gene3D" id="3.30.40.10">
    <property type="entry name" value="Zinc/RING finger domain, C3HC4 (zinc finger)"/>
    <property type="match status" value="1"/>
</dbReference>
<feature type="domain" description="RING-type" evidence="4">
    <location>
        <begin position="20"/>
        <end position="68"/>
    </location>
</feature>
<dbReference type="Pfam" id="PF13920">
    <property type="entry name" value="zf-C3HC4_3"/>
    <property type="match status" value="1"/>
</dbReference>
<reference evidence="5" key="2">
    <citation type="journal article" date="2017" name="J. Med. Entomol.">
        <title>Transcriptome Analysis of the Triatoma infestans (Hemiptera: Reduviidae) Integument.</title>
        <authorList>
            <person name="Calderon-Fernandez G.M."/>
            <person name="Moriconi D.E."/>
            <person name="Dulbecco A.B."/>
            <person name="Juarez M.P."/>
        </authorList>
    </citation>
    <scope>NUCLEOTIDE SEQUENCE</scope>
    <source>
        <strain evidence="5">Int1</strain>
        <tissue evidence="5">Integument</tissue>
    </source>
</reference>
<dbReference type="AlphaFoldDB" id="A0A161MHY1"/>
<evidence type="ECO:0000256" key="1">
    <source>
        <dbReference type="ARBA" id="ARBA00022771"/>
    </source>
</evidence>